<feature type="non-terminal residue" evidence="1">
    <location>
        <position position="44"/>
    </location>
</feature>
<dbReference type="AlphaFoldDB" id="A0A9N9D7T2"/>
<keyword evidence="2" id="KW-1185">Reference proteome</keyword>
<evidence type="ECO:0000313" key="2">
    <source>
        <dbReference type="Proteomes" id="UP000789739"/>
    </source>
</evidence>
<name>A0A9N9D7T2_9GLOM</name>
<organism evidence="1 2">
    <name type="scientific">Paraglomus brasilianum</name>
    <dbReference type="NCBI Taxonomy" id="144538"/>
    <lineage>
        <taxon>Eukaryota</taxon>
        <taxon>Fungi</taxon>
        <taxon>Fungi incertae sedis</taxon>
        <taxon>Mucoromycota</taxon>
        <taxon>Glomeromycotina</taxon>
        <taxon>Glomeromycetes</taxon>
        <taxon>Paraglomerales</taxon>
        <taxon>Paraglomeraceae</taxon>
        <taxon>Paraglomus</taxon>
    </lineage>
</organism>
<sequence length="44" mass="4925">VGYGLPSELDPWPGRGLERPCGQMVHIKNPILHDTAPWDMRGNL</sequence>
<protein>
    <submittedName>
        <fullName evidence="1">442_t:CDS:1</fullName>
    </submittedName>
</protein>
<comment type="caution">
    <text evidence="1">The sequence shown here is derived from an EMBL/GenBank/DDBJ whole genome shotgun (WGS) entry which is preliminary data.</text>
</comment>
<dbReference type="EMBL" id="CAJVPI010001865">
    <property type="protein sequence ID" value="CAG8629198.1"/>
    <property type="molecule type" value="Genomic_DNA"/>
</dbReference>
<accession>A0A9N9D7T2</accession>
<gene>
    <name evidence="1" type="ORF">PBRASI_LOCUS9154</name>
</gene>
<dbReference type="Proteomes" id="UP000789739">
    <property type="component" value="Unassembled WGS sequence"/>
</dbReference>
<evidence type="ECO:0000313" key="1">
    <source>
        <dbReference type="EMBL" id="CAG8629198.1"/>
    </source>
</evidence>
<reference evidence="1" key="1">
    <citation type="submission" date="2021-06" db="EMBL/GenBank/DDBJ databases">
        <authorList>
            <person name="Kallberg Y."/>
            <person name="Tangrot J."/>
            <person name="Rosling A."/>
        </authorList>
    </citation>
    <scope>NUCLEOTIDE SEQUENCE</scope>
    <source>
        <strain evidence="1">BR232B</strain>
    </source>
</reference>
<proteinExistence type="predicted"/>